<comment type="subcellular location">
    <subcellularLocation>
        <location evidence="1">Nucleus</location>
    </subcellularLocation>
</comment>
<dbReference type="InterPro" id="IPR023214">
    <property type="entry name" value="HAD_sf"/>
</dbReference>
<dbReference type="NCBIfam" id="TIGR01664">
    <property type="entry name" value="DNA-3'-Pase"/>
    <property type="match status" value="1"/>
</dbReference>
<keyword evidence="8" id="KW-1185">Reference proteome</keyword>
<keyword evidence="3" id="KW-0863">Zinc-finger</keyword>
<dbReference type="Pfam" id="PF08645">
    <property type="entry name" value="PNK3P"/>
    <property type="match status" value="1"/>
</dbReference>
<keyword evidence="4" id="KW-0862">Zinc</keyword>
<dbReference type="SUPFAM" id="SSF56784">
    <property type="entry name" value="HAD-like"/>
    <property type="match status" value="1"/>
</dbReference>
<accession>A0ABP1AFL5</accession>
<dbReference type="InterPro" id="IPR006551">
    <property type="entry name" value="Polynucleotide_phosphatase"/>
</dbReference>
<dbReference type="SMART" id="SM01336">
    <property type="entry name" value="zf-PARP"/>
    <property type="match status" value="1"/>
</dbReference>
<evidence type="ECO:0000256" key="5">
    <source>
        <dbReference type="ARBA" id="ARBA00023242"/>
    </source>
</evidence>
<dbReference type="PROSITE" id="PS50064">
    <property type="entry name" value="ZF_PARP_2"/>
    <property type="match status" value="1"/>
</dbReference>
<dbReference type="NCBIfam" id="TIGR01662">
    <property type="entry name" value="HAD-SF-IIIA"/>
    <property type="match status" value="1"/>
</dbReference>
<evidence type="ECO:0000256" key="1">
    <source>
        <dbReference type="ARBA" id="ARBA00004123"/>
    </source>
</evidence>
<evidence type="ECO:0000259" key="6">
    <source>
        <dbReference type="PROSITE" id="PS50064"/>
    </source>
</evidence>
<proteinExistence type="predicted"/>
<protein>
    <recommendedName>
        <fullName evidence="6">PARP-type domain-containing protein</fullName>
    </recommendedName>
</protein>
<gene>
    <name evidence="7" type="ORF">CSSPJE1EN2_LOCUS4288</name>
</gene>
<evidence type="ECO:0000256" key="2">
    <source>
        <dbReference type="ARBA" id="ARBA00022723"/>
    </source>
</evidence>
<dbReference type="PANTHER" id="PTHR12083:SF9">
    <property type="entry name" value="BIFUNCTIONAL POLYNUCLEOTIDE PHOSPHATASE_KINASE"/>
    <property type="match status" value="1"/>
</dbReference>
<dbReference type="Gene3D" id="3.30.1740.10">
    <property type="entry name" value="Zinc finger, PARP-type"/>
    <property type="match status" value="1"/>
</dbReference>
<dbReference type="Proteomes" id="UP001497522">
    <property type="component" value="Chromosome 12"/>
</dbReference>
<evidence type="ECO:0000256" key="4">
    <source>
        <dbReference type="ARBA" id="ARBA00022833"/>
    </source>
</evidence>
<evidence type="ECO:0000313" key="8">
    <source>
        <dbReference type="Proteomes" id="UP001497522"/>
    </source>
</evidence>
<dbReference type="SUPFAM" id="SSF57716">
    <property type="entry name" value="Glucocorticoid receptor-like (DNA-binding domain)"/>
    <property type="match status" value="1"/>
</dbReference>
<organism evidence="7 8">
    <name type="scientific">Sphagnum jensenii</name>
    <dbReference type="NCBI Taxonomy" id="128206"/>
    <lineage>
        <taxon>Eukaryota</taxon>
        <taxon>Viridiplantae</taxon>
        <taxon>Streptophyta</taxon>
        <taxon>Embryophyta</taxon>
        <taxon>Bryophyta</taxon>
        <taxon>Sphagnophytina</taxon>
        <taxon>Sphagnopsida</taxon>
        <taxon>Sphagnales</taxon>
        <taxon>Sphagnaceae</taxon>
        <taxon>Sphagnum</taxon>
    </lineage>
</organism>
<feature type="non-terminal residue" evidence="7">
    <location>
        <position position="352"/>
    </location>
</feature>
<evidence type="ECO:0000256" key="3">
    <source>
        <dbReference type="ARBA" id="ARBA00022771"/>
    </source>
</evidence>
<dbReference type="InterPro" id="IPR006549">
    <property type="entry name" value="HAD-SF_hydro_IIIA"/>
</dbReference>
<dbReference type="EMBL" id="OZ023713">
    <property type="protein sequence ID" value="CAK9861293.1"/>
    <property type="molecule type" value="Genomic_DNA"/>
</dbReference>
<dbReference type="InterPro" id="IPR036412">
    <property type="entry name" value="HAD-like_sf"/>
</dbReference>
<keyword evidence="2" id="KW-0479">Metal-binding</keyword>
<dbReference type="CDD" id="cd01625">
    <property type="entry name" value="HAD_PNP"/>
    <property type="match status" value="1"/>
</dbReference>
<dbReference type="InterPro" id="IPR013954">
    <property type="entry name" value="PNK3P"/>
</dbReference>
<dbReference type="InterPro" id="IPR001510">
    <property type="entry name" value="Znf_PARP"/>
</dbReference>
<keyword evidence="5" id="KW-0539">Nucleus</keyword>
<feature type="domain" description="PARP-type" evidence="6">
    <location>
        <begin position="33"/>
        <end position="106"/>
    </location>
</feature>
<dbReference type="Pfam" id="PF00645">
    <property type="entry name" value="zf-PARP"/>
    <property type="match status" value="1"/>
</dbReference>
<sequence length="352" mass="38724">VPKIFKLPLDPKIHSSKLVTMLCAQASAAMEKLVVEYAKSGRATCKHCNTVIAKGSVRLGSVTKDRGHDNTKWHHPACFVKNGPKSMDAAKLAGFTDLKDSDRDALGALTVCTTDIEPSDKHDDKRIRIDVASAASEKEQKGQVLLPGLSLDSLISFDPSQLSNTYKDACLPKGWKSFSSVIFHETEKLQASEKIAAFDFDGCLVKTDIRRTGAHAWSLLFPSIPEKFQKYHDDGYKLVIFSNESNIDRWKNSRQKAVDSKLGRVEGFLELLKVPVQTFISCGKEGTGDACRKPAPGMWHLMEKHLNDGIPIDKESSFYVGDAAGRKGDHSAADIGFAKDVGVKFLLPEEVF</sequence>
<evidence type="ECO:0000313" key="7">
    <source>
        <dbReference type="EMBL" id="CAK9861293.1"/>
    </source>
</evidence>
<dbReference type="InterPro" id="IPR036957">
    <property type="entry name" value="Znf_PARP_sf"/>
</dbReference>
<dbReference type="Gene3D" id="3.40.50.1000">
    <property type="entry name" value="HAD superfamily/HAD-like"/>
    <property type="match status" value="1"/>
</dbReference>
<name>A0ABP1AFL5_9BRYO</name>
<reference evidence="7" key="1">
    <citation type="submission" date="2024-03" db="EMBL/GenBank/DDBJ databases">
        <authorList>
            <consortium name="ELIXIR-Norway"/>
            <consortium name="Elixir Norway"/>
        </authorList>
    </citation>
    <scope>NUCLEOTIDE SEQUENCE</scope>
</reference>
<dbReference type="PANTHER" id="PTHR12083">
    <property type="entry name" value="BIFUNCTIONAL POLYNUCLEOTIDE PHOSPHATASE/KINASE"/>
    <property type="match status" value="1"/>
</dbReference>